<dbReference type="SUPFAM" id="SSF49354">
    <property type="entry name" value="PapD-like"/>
    <property type="match status" value="1"/>
</dbReference>
<evidence type="ECO:0000256" key="1">
    <source>
        <dbReference type="ARBA" id="ARBA00004211"/>
    </source>
</evidence>
<evidence type="ECO:0000256" key="3">
    <source>
        <dbReference type="ARBA" id="ARBA00022692"/>
    </source>
</evidence>
<comment type="subcellular location">
    <subcellularLocation>
        <location evidence="1">Membrane</location>
        <topology evidence="1">Single-pass type IV membrane protein</topology>
    </subcellularLocation>
</comment>
<dbReference type="STRING" id="1745343.A0A2J6PS92"/>
<keyword evidence="3" id="KW-0812">Transmembrane</keyword>
<dbReference type="GO" id="GO:0005789">
    <property type="term" value="C:endoplasmic reticulum membrane"/>
    <property type="evidence" value="ECO:0007669"/>
    <property type="project" value="InterPro"/>
</dbReference>
<protein>
    <recommendedName>
        <fullName evidence="7">MSP domain-containing protein</fullName>
    </recommendedName>
</protein>
<evidence type="ECO:0000256" key="6">
    <source>
        <dbReference type="SAM" id="MobiDB-lite"/>
    </source>
</evidence>
<proteinExistence type="inferred from homology"/>
<feature type="domain" description="MSP" evidence="7">
    <location>
        <begin position="365"/>
        <end position="490"/>
    </location>
</feature>
<feature type="compositionally biased region" description="Polar residues" evidence="6">
    <location>
        <begin position="349"/>
        <end position="363"/>
    </location>
</feature>
<dbReference type="EMBL" id="KZ613503">
    <property type="protein sequence ID" value="PMD16908.1"/>
    <property type="molecule type" value="Genomic_DNA"/>
</dbReference>
<dbReference type="PROSITE" id="PS50202">
    <property type="entry name" value="MSP"/>
    <property type="match status" value="1"/>
</dbReference>
<keyword evidence="5" id="KW-0472">Membrane</keyword>
<dbReference type="PANTHER" id="PTHR10809:SF6">
    <property type="entry name" value="AT11025P-RELATED"/>
    <property type="match status" value="1"/>
</dbReference>
<dbReference type="InterPro" id="IPR000535">
    <property type="entry name" value="MSP_dom"/>
</dbReference>
<dbReference type="GO" id="GO:0061817">
    <property type="term" value="P:endoplasmic reticulum-plasma membrane tethering"/>
    <property type="evidence" value="ECO:0007669"/>
    <property type="project" value="TreeGrafter"/>
</dbReference>
<gene>
    <name evidence="8" type="ORF">NA56DRAFT_708483</name>
</gene>
<dbReference type="Pfam" id="PF00635">
    <property type="entry name" value="Motile_Sperm"/>
    <property type="match status" value="1"/>
</dbReference>
<feature type="region of interest" description="Disordered" evidence="6">
    <location>
        <begin position="216"/>
        <end position="247"/>
    </location>
</feature>
<dbReference type="InterPro" id="IPR016763">
    <property type="entry name" value="VAP"/>
</dbReference>
<keyword evidence="4" id="KW-1133">Transmembrane helix</keyword>
<evidence type="ECO:0000313" key="9">
    <source>
        <dbReference type="Proteomes" id="UP000235672"/>
    </source>
</evidence>
<reference evidence="8 9" key="1">
    <citation type="submission" date="2016-05" db="EMBL/GenBank/DDBJ databases">
        <title>A degradative enzymes factory behind the ericoid mycorrhizal symbiosis.</title>
        <authorList>
            <consortium name="DOE Joint Genome Institute"/>
            <person name="Martino E."/>
            <person name="Morin E."/>
            <person name="Grelet G."/>
            <person name="Kuo A."/>
            <person name="Kohler A."/>
            <person name="Daghino S."/>
            <person name="Barry K."/>
            <person name="Choi C."/>
            <person name="Cichocki N."/>
            <person name="Clum A."/>
            <person name="Copeland A."/>
            <person name="Hainaut M."/>
            <person name="Haridas S."/>
            <person name="Labutti K."/>
            <person name="Lindquist E."/>
            <person name="Lipzen A."/>
            <person name="Khouja H.-R."/>
            <person name="Murat C."/>
            <person name="Ohm R."/>
            <person name="Olson A."/>
            <person name="Spatafora J."/>
            <person name="Veneault-Fourrey C."/>
            <person name="Henrissat B."/>
            <person name="Grigoriev I."/>
            <person name="Martin F."/>
            <person name="Perotto S."/>
        </authorList>
    </citation>
    <scope>NUCLEOTIDE SEQUENCE [LARGE SCALE GENOMIC DNA]</scope>
    <source>
        <strain evidence="8 9">UAMH 7357</strain>
    </source>
</reference>
<comment type="similarity">
    <text evidence="2">Belongs to the VAMP-associated protein (VAP) (TC 9.B.17) family.</text>
</comment>
<dbReference type="InterPro" id="IPR013783">
    <property type="entry name" value="Ig-like_fold"/>
</dbReference>
<evidence type="ECO:0000259" key="7">
    <source>
        <dbReference type="PROSITE" id="PS50202"/>
    </source>
</evidence>
<evidence type="ECO:0000313" key="8">
    <source>
        <dbReference type="EMBL" id="PMD16908.1"/>
    </source>
</evidence>
<evidence type="ECO:0000256" key="4">
    <source>
        <dbReference type="ARBA" id="ARBA00022989"/>
    </source>
</evidence>
<dbReference type="GO" id="GO:0090158">
    <property type="term" value="P:endoplasmic reticulum membrane organization"/>
    <property type="evidence" value="ECO:0007669"/>
    <property type="project" value="TreeGrafter"/>
</dbReference>
<keyword evidence="9" id="KW-1185">Reference proteome</keyword>
<dbReference type="GO" id="GO:0033149">
    <property type="term" value="F:FFAT motif binding"/>
    <property type="evidence" value="ECO:0007669"/>
    <property type="project" value="TreeGrafter"/>
</dbReference>
<dbReference type="InterPro" id="IPR008962">
    <property type="entry name" value="PapD-like_sf"/>
</dbReference>
<evidence type="ECO:0000256" key="2">
    <source>
        <dbReference type="ARBA" id="ARBA00008932"/>
    </source>
</evidence>
<feature type="region of interest" description="Disordered" evidence="6">
    <location>
        <begin position="328"/>
        <end position="365"/>
    </location>
</feature>
<sequence length="510" mass="57089">MDPLSIASTVANITSVCLKTAMLFDHLRSGYQNASLTISALCSECTLITASLTEVQTYVLQNPGMQTRPELRPTFDMALTGCMVIFSCSSRSMKEYLSQIRGQQAALSFLIQLLHMYVLLSMFPIKASQARRSIDEIHQKIVGNRTMLQRQSTITKSLRVAHPKINVPESIFGDASKIFTASEFEFDDTVINSKAYLRALAVARFKSSSSKPSIQADLKVEKSNADSSSPKVETDAEQPEEGPSLSLERSLSEQIIDFDLIDLNFDTDGAQAVNVTPSLENSWGLSEVMSHTTLLDKPPEFALTANPSSGITVLSPQLRLTERITKNFNRPRPTSWPPRRDSRPLRTPHVSSFSQYKHLTNPSPGLPVKPTPIIIKFEKHTHVDQTRDVFLHNPNDRPILFKVKTTAPRKRYCVRPNRGHIEPGEFLTINILLNGLPKASLQLKGSQPPKHRDRVLVQSYTIPPDEMVPEFGMDFDNRKCAEVIMKVEFRKEEQVEEGVAPNQRARAGSF</sequence>
<accession>A0A2J6PS92</accession>
<dbReference type="PANTHER" id="PTHR10809">
    <property type="entry name" value="VESICLE-ASSOCIATED MEMBRANE PROTEIN-ASSOCIATED PROTEIN"/>
    <property type="match status" value="1"/>
</dbReference>
<dbReference type="Proteomes" id="UP000235672">
    <property type="component" value="Unassembled WGS sequence"/>
</dbReference>
<dbReference type="Gene3D" id="2.60.40.10">
    <property type="entry name" value="Immunoglobulins"/>
    <property type="match status" value="1"/>
</dbReference>
<dbReference type="AlphaFoldDB" id="A0A2J6PS92"/>
<dbReference type="GO" id="GO:0005886">
    <property type="term" value="C:plasma membrane"/>
    <property type="evidence" value="ECO:0007669"/>
    <property type="project" value="TreeGrafter"/>
</dbReference>
<name>A0A2J6PS92_9HELO</name>
<dbReference type="OrthoDB" id="5365701at2759"/>
<organism evidence="8 9">
    <name type="scientific">Hyaloscypha hepaticicola</name>
    <dbReference type="NCBI Taxonomy" id="2082293"/>
    <lineage>
        <taxon>Eukaryota</taxon>
        <taxon>Fungi</taxon>
        <taxon>Dikarya</taxon>
        <taxon>Ascomycota</taxon>
        <taxon>Pezizomycotina</taxon>
        <taxon>Leotiomycetes</taxon>
        <taxon>Helotiales</taxon>
        <taxon>Hyaloscyphaceae</taxon>
        <taxon>Hyaloscypha</taxon>
    </lineage>
</organism>
<evidence type="ECO:0000256" key="5">
    <source>
        <dbReference type="ARBA" id="ARBA00023136"/>
    </source>
</evidence>